<dbReference type="PROSITE" id="PS51186">
    <property type="entry name" value="GNAT"/>
    <property type="match status" value="1"/>
</dbReference>
<dbReference type="GO" id="GO:0008080">
    <property type="term" value="F:N-acetyltransferase activity"/>
    <property type="evidence" value="ECO:0007669"/>
    <property type="project" value="InterPro"/>
</dbReference>
<dbReference type="InterPro" id="IPR050769">
    <property type="entry name" value="NAT_camello-type"/>
</dbReference>
<dbReference type="SUPFAM" id="SSF55729">
    <property type="entry name" value="Acyl-CoA N-acyltransferases (Nat)"/>
    <property type="match status" value="1"/>
</dbReference>
<evidence type="ECO:0000313" key="3">
    <source>
        <dbReference type="EMBL" id="MCF4123387.1"/>
    </source>
</evidence>
<evidence type="ECO:0000313" key="4">
    <source>
        <dbReference type="Proteomes" id="UP001165405"/>
    </source>
</evidence>
<dbReference type="Proteomes" id="UP001165405">
    <property type="component" value="Unassembled WGS sequence"/>
</dbReference>
<dbReference type="InterPro" id="IPR016181">
    <property type="entry name" value="Acyl_CoA_acyltransferase"/>
</dbReference>
<evidence type="ECO:0000259" key="2">
    <source>
        <dbReference type="PROSITE" id="PS51186"/>
    </source>
</evidence>
<dbReference type="EMBL" id="JAKGSG010000059">
    <property type="protein sequence ID" value="MCF4123387.1"/>
    <property type="molecule type" value="Genomic_DNA"/>
</dbReference>
<dbReference type="RefSeq" id="WP_236091199.1">
    <property type="nucleotide sequence ID" value="NZ_JAKGSG010000059.1"/>
</dbReference>
<dbReference type="PANTHER" id="PTHR13947:SF37">
    <property type="entry name" value="LD18367P"/>
    <property type="match status" value="1"/>
</dbReference>
<dbReference type="Gene3D" id="3.40.630.30">
    <property type="match status" value="1"/>
</dbReference>
<organism evidence="3 4">
    <name type="scientific">Antribacter soli</name>
    <dbReference type="NCBI Taxonomy" id="2910976"/>
    <lineage>
        <taxon>Bacteria</taxon>
        <taxon>Bacillati</taxon>
        <taxon>Actinomycetota</taxon>
        <taxon>Actinomycetes</taxon>
        <taxon>Micrococcales</taxon>
        <taxon>Promicromonosporaceae</taxon>
        <taxon>Antribacter</taxon>
    </lineage>
</organism>
<dbReference type="InterPro" id="IPR000182">
    <property type="entry name" value="GNAT_dom"/>
</dbReference>
<dbReference type="CDD" id="cd04301">
    <property type="entry name" value="NAT_SF"/>
    <property type="match status" value="1"/>
</dbReference>
<keyword evidence="1" id="KW-0808">Transferase</keyword>
<gene>
    <name evidence="3" type="ORF">L1785_20685</name>
</gene>
<dbReference type="PANTHER" id="PTHR13947">
    <property type="entry name" value="GNAT FAMILY N-ACETYLTRANSFERASE"/>
    <property type="match status" value="1"/>
</dbReference>
<feature type="domain" description="N-acetyltransferase" evidence="2">
    <location>
        <begin position="9"/>
        <end position="159"/>
    </location>
</feature>
<sequence>MVEGTDGQVEVRVARDEELEEVVRLRWRWTAEREGAAAAGDEADYVPAAAAWAREHRDTHVPHVAVLAGAVVGMAWLALAPRVPKVGAIHRLSGDLQSCYVMPEHRGNGIGGRLVRAVLDTAVQHGAEHVTVHTSPGSVAMYARNGFAHEERLLYAEPT</sequence>
<evidence type="ECO:0000256" key="1">
    <source>
        <dbReference type="ARBA" id="ARBA00022679"/>
    </source>
</evidence>
<comment type="caution">
    <text evidence="3">The sequence shown here is derived from an EMBL/GenBank/DDBJ whole genome shotgun (WGS) entry which is preliminary data.</text>
</comment>
<proteinExistence type="predicted"/>
<dbReference type="Pfam" id="PF00583">
    <property type="entry name" value="Acetyltransf_1"/>
    <property type="match status" value="1"/>
</dbReference>
<reference evidence="3" key="1">
    <citation type="submission" date="2022-01" db="EMBL/GenBank/DDBJ databases">
        <title>Antribacter sp. nov., isolated from Guizhou of China.</title>
        <authorList>
            <person name="Chengliang C."/>
            <person name="Ya Z."/>
        </authorList>
    </citation>
    <scope>NUCLEOTIDE SEQUENCE</scope>
    <source>
        <strain evidence="3">KLBMP 9083</strain>
    </source>
</reference>
<protein>
    <submittedName>
        <fullName evidence="3">GNAT family N-acetyltransferase</fullName>
    </submittedName>
</protein>
<name>A0AA41QJH8_9MICO</name>
<keyword evidence="4" id="KW-1185">Reference proteome</keyword>
<dbReference type="AlphaFoldDB" id="A0AA41QJH8"/>
<accession>A0AA41QJH8</accession>